<dbReference type="SUPFAM" id="SSF55874">
    <property type="entry name" value="ATPase domain of HSP90 chaperone/DNA topoisomerase II/histidine kinase"/>
    <property type="match status" value="1"/>
</dbReference>
<keyword evidence="9 10" id="KW-0472">Membrane</keyword>
<dbReference type="Pfam" id="PF02518">
    <property type="entry name" value="HATPase_c"/>
    <property type="match status" value="1"/>
</dbReference>
<keyword evidence="6 10" id="KW-0812">Transmembrane</keyword>
<evidence type="ECO:0000256" key="8">
    <source>
        <dbReference type="ARBA" id="ARBA00022989"/>
    </source>
</evidence>
<name>A0ABM5M6S6_FRAST</name>
<organism evidence="12 13">
    <name type="scientific">Francisella salina</name>
    <dbReference type="NCBI Taxonomy" id="573569"/>
    <lineage>
        <taxon>Bacteria</taxon>
        <taxon>Pseudomonadati</taxon>
        <taxon>Pseudomonadota</taxon>
        <taxon>Gammaproteobacteria</taxon>
        <taxon>Thiotrichales</taxon>
        <taxon>Francisellaceae</taxon>
        <taxon>Francisella</taxon>
    </lineage>
</organism>
<comment type="subcellular location">
    <subcellularLocation>
        <location evidence="2">Cell membrane</location>
        <topology evidence="2">Multi-pass membrane protein</topology>
    </subcellularLocation>
</comment>
<comment type="catalytic activity">
    <reaction evidence="1">
        <text>ATP + protein L-histidine = ADP + protein N-phospho-L-histidine.</text>
        <dbReference type="EC" id="2.7.13.3"/>
    </reaction>
</comment>
<evidence type="ECO:0000256" key="1">
    <source>
        <dbReference type="ARBA" id="ARBA00000085"/>
    </source>
</evidence>
<evidence type="ECO:0000313" key="13">
    <source>
        <dbReference type="Proteomes" id="UP000000490"/>
    </source>
</evidence>
<sequence>MFFKNKKLLSIVLSLVLVLITLVNLIFIYVSYLYYSETQIYKPINIVTDLSYTFYNDLENKSIDFNKKTTLSKSSANIEYTITKKPVYNLVIKINNPSSHHEARRKNIENSIENKKVIKNISVCYKGYETCFNLHIESKSKFYLYYISLCLSLIISIFFPIYIIYSQLLLINLMRFKRVLFKITKNDIKEFYIFTPRNLKLIPKTIFKIIISLKKEIKNTRFTLNAISHDLKTPLTKAKLLIENGDTSNPMIISYFNDIEYLFSQIATYNRRDNNKEKLSKIDIVDFTECLYDDYNMLGYPITFFSSIEHGIVYIQNQAIKRAFVNIIENAFKYAGSVSISIIEYDKKVIQVSFVDNGPGISENDLKKVFTPFFRSNIARNSMVPGTGLGLSIVKKVLDINNAQIEVNNNEPKGLKVSIKFNKI</sequence>
<dbReference type="PANTHER" id="PTHR45453:SF2">
    <property type="entry name" value="HISTIDINE KINASE"/>
    <property type="match status" value="1"/>
</dbReference>
<evidence type="ECO:0000256" key="6">
    <source>
        <dbReference type="ARBA" id="ARBA00022692"/>
    </source>
</evidence>
<dbReference type="InterPro" id="IPR050351">
    <property type="entry name" value="BphY/WalK/GraS-like"/>
</dbReference>
<dbReference type="EC" id="2.7.13.3" evidence="3"/>
<keyword evidence="4" id="KW-1003">Cell membrane</keyword>
<reference evidence="12" key="1">
    <citation type="submission" date="2011-05" db="EMBL/GenBank/DDBJ databases">
        <authorList>
            <person name="Kuske C.R."/>
            <person name="Challacombe J.F."/>
            <person name="Siddaramappa S."/>
            <person name="Petersen J.M."/>
            <person name="Bruce D.C."/>
        </authorList>
    </citation>
    <scope>NUCLEOTIDE SEQUENCE</scope>
    <source>
        <strain evidence="12">TX077308</strain>
    </source>
</reference>
<keyword evidence="8 10" id="KW-1133">Transmembrane helix</keyword>
<evidence type="ECO:0000259" key="11">
    <source>
        <dbReference type="PROSITE" id="PS50109"/>
    </source>
</evidence>
<evidence type="ECO:0000256" key="5">
    <source>
        <dbReference type="ARBA" id="ARBA00022679"/>
    </source>
</evidence>
<dbReference type="InterPro" id="IPR003594">
    <property type="entry name" value="HATPase_dom"/>
</dbReference>
<keyword evidence="5" id="KW-0808">Transferase</keyword>
<evidence type="ECO:0000256" key="4">
    <source>
        <dbReference type="ARBA" id="ARBA00022475"/>
    </source>
</evidence>
<dbReference type="PROSITE" id="PS50109">
    <property type="entry name" value="HIS_KIN"/>
    <property type="match status" value="1"/>
</dbReference>
<proteinExistence type="predicted"/>
<keyword evidence="7" id="KW-0418">Kinase</keyword>
<evidence type="ECO:0000256" key="2">
    <source>
        <dbReference type="ARBA" id="ARBA00004651"/>
    </source>
</evidence>
<gene>
    <name evidence="12" type="ordered locus">F7308_0011</name>
</gene>
<keyword evidence="13" id="KW-1185">Reference proteome</keyword>
<evidence type="ECO:0000256" key="7">
    <source>
        <dbReference type="ARBA" id="ARBA00022777"/>
    </source>
</evidence>
<dbReference type="Gene3D" id="3.30.565.10">
    <property type="entry name" value="Histidine kinase-like ATPase, C-terminal domain"/>
    <property type="match status" value="1"/>
</dbReference>
<evidence type="ECO:0000256" key="3">
    <source>
        <dbReference type="ARBA" id="ARBA00012438"/>
    </source>
</evidence>
<feature type="transmembrane region" description="Helical" evidence="10">
    <location>
        <begin position="12"/>
        <end position="35"/>
    </location>
</feature>
<dbReference type="EMBL" id="CP002872">
    <property type="protein sequence ID" value="AEI34939.1"/>
    <property type="molecule type" value="Genomic_DNA"/>
</dbReference>
<dbReference type="SMART" id="SM00387">
    <property type="entry name" value="HATPase_c"/>
    <property type="match status" value="1"/>
</dbReference>
<dbReference type="InterPro" id="IPR004358">
    <property type="entry name" value="Sig_transdc_His_kin-like_C"/>
</dbReference>
<dbReference type="InterPro" id="IPR005467">
    <property type="entry name" value="His_kinase_dom"/>
</dbReference>
<dbReference type="PRINTS" id="PR00344">
    <property type="entry name" value="BCTRLSENSOR"/>
</dbReference>
<dbReference type="InterPro" id="IPR036890">
    <property type="entry name" value="HATPase_C_sf"/>
</dbReference>
<evidence type="ECO:0000256" key="9">
    <source>
        <dbReference type="ARBA" id="ARBA00023136"/>
    </source>
</evidence>
<feature type="transmembrane region" description="Helical" evidence="10">
    <location>
        <begin position="143"/>
        <end position="165"/>
    </location>
</feature>
<accession>A0ABM5M6S6</accession>
<dbReference type="PANTHER" id="PTHR45453">
    <property type="entry name" value="PHOSPHATE REGULON SENSOR PROTEIN PHOR"/>
    <property type="match status" value="1"/>
</dbReference>
<dbReference type="Proteomes" id="UP000000490">
    <property type="component" value="Chromosome"/>
</dbReference>
<evidence type="ECO:0000313" key="12">
    <source>
        <dbReference type="EMBL" id="AEI34939.1"/>
    </source>
</evidence>
<protein>
    <recommendedName>
        <fullName evidence="3">histidine kinase</fullName>
        <ecNumber evidence="3">2.7.13.3</ecNumber>
    </recommendedName>
</protein>
<feature type="domain" description="Histidine kinase" evidence="11">
    <location>
        <begin position="226"/>
        <end position="424"/>
    </location>
</feature>
<evidence type="ECO:0000256" key="10">
    <source>
        <dbReference type="SAM" id="Phobius"/>
    </source>
</evidence>